<dbReference type="GO" id="GO:0016491">
    <property type="term" value="F:oxidoreductase activity"/>
    <property type="evidence" value="ECO:0007669"/>
    <property type="project" value="UniProtKB-KW"/>
</dbReference>
<dbReference type="InterPro" id="IPR008972">
    <property type="entry name" value="Cupredoxin"/>
</dbReference>
<dbReference type="NCBIfam" id="TIGR01480">
    <property type="entry name" value="copper_res_A"/>
    <property type="match status" value="1"/>
</dbReference>
<dbReference type="PROSITE" id="PS00079">
    <property type="entry name" value="MULTICOPPER_OXIDASE1"/>
    <property type="match status" value="1"/>
</dbReference>
<comment type="caution">
    <text evidence="7">The sequence shown here is derived from an EMBL/GenBank/DDBJ whole genome shotgun (WGS) entry which is preliminary data.</text>
</comment>
<dbReference type="Pfam" id="PF07732">
    <property type="entry name" value="Cu-oxidase_3"/>
    <property type="match status" value="1"/>
</dbReference>
<dbReference type="OrthoDB" id="9757546at2"/>
<dbReference type="InterPro" id="IPR034282">
    <property type="entry name" value="CuRO_2_CopA"/>
</dbReference>
<feature type="domain" description="Plastocyanin-like" evidence="4">
    <location>
        <begin position="240"/>
        <end position="344"/>
    </location>
</feature>
<dbReference type="SUPFAM" id="SSF49503">
    <property type="entry name" value="Cupredoxins"/>
    <property type="match status" value="3"/>
</dbReference>
<dbReference type="InterPro" id="IPR011707">
    <property type="entry name" value="Cu-oxidase-like_N"/>
</dbReference>
<proteinExistence type="predicted"/>
<organism evidence="7 8">
    <name type="scientific">Brevundimonas halotolerans</name>
    <dbReference type="NCBI Taxonomy" id="69670"/>
    <lineage>
        <taxon>Bacteria</taxon>
        <taxon>Pseudomonadati</taxon>
        <taxon>Pseudomonadota</taxon>
        <taxon>Alphaproteobacteria</taxon>
        <taxon>Caulobacterales</taxon>
        <taxon>Caulobacteraceae</taxon>
        <taxon>Brevundimonas</taxon>
    </lineage>
</organism>
<evidence type="ECO:0000259" key="6">
    <source>
        <dbReference type="Pfam" id="PF07732"/>
    </source>
</evidence>
<dbReference type="InterPro" id="IPR006376">
    <property type="entry name" value="Cu-R_CopA"/>
</dbReference>
<dbReference type="InterPro" id="IPR002355">
    <property type="entry name" value="Cu_oxidase_Cu_BS"/>
</dbReference>
<dbReference type="InterPro" id="IPR034279">
    <property type="entry name" value="CuRO_3_CopA"/>
</dbReference>
<gene>
    <name evidence="7" type="ORF">FHS65_000655</name>
</gene>
<dbReference type="AlphaFoldDB" id="A0A7W9A1Y6"/>
<feature type="domain" description="Plastocyanin-like" evidence="6">
    <location>
        <begin position="61"/>
        <end position="165"/>
    </location>
</feature>
<evidence type="ECO:0000313" key="7">
    <source>
        <dbReference type="EMBL" id="MBB5659937.1"/>
    </source>
</evidence>
<dbReference type="InterPro" id="IPR001117">
    <property type="entry name" value="Cu-oxidase_2nd"/>
</dbReference>
<dbReference type="CDD" id="cd13874">
    <property type="entry name" value="CuRO_2_CopA"/>
    <property type="match status" value="1"/>
</dbReference>
<protein>
    <submittedName>
        <fullName evidence="7">CopA family copper-resistance protein</fullName>
    </submittedName>
</protein>
<dbReference type="GO" id="GO:0042597">
    <property type="term" value="C:periplasmic space"/>
    <property type="evidence" value="ECO:0007669"/>
    <property type="project" value="InterPro"/>
</dbReference>
<keyword evidence="1" id="KW-0479">Metal-binding</keyword>
<dbReference type="InterPro" id="IPR006311">
    <property type="entry name" value="TAT_signal"/>
</dbReference>
<sequence>MRSIQTDRRALLRGFAGGAGLFAAQGLMPAWAQSGSAGLRTDLHTLDGPDVRLTVGHSPFTVGGRTGHGITVNGTLPAPLIRLREGQTARLSVTNTLDEDTSIHWHGVLLPFHMDGVPGVSFPGIRPGETFQYEFPVIQSGTFWYHSHSNLQEAMGHYGPLIIDPAGADPVAYDREHVIVLSDWSFLHPHEILDRLKKSPGYFNQSRTTLSGLVSGEDGMSLEERRMWGGMRMDPRDIADVNGTTYTYLVNGHGPTENWTGLFRPGERVRLRVINASAMSIFNVRIPGLAMTVVNADGENVRPVETDEFQISVAETYDVIIRPTDDRAYTLVAESVDRSGMARATLAPRPGMTAEVPPLREVPTLTMRDMGMSMGGMGGMAGMDHSAMGHGMDHAAMGHGEPAAAPMDHGSMDHDMRNPDNAPAGMAVGVGVDMVSPDPANRLGERPMGLEDAPHRVLVYTDLASLAPNKDQRSPSRALEIHLTGNMERFMWGFDGRKFSEIVEPIRFERDERVRVTLVNDTMMAHPIHLHGHFFELVTGGPAGHQPLKHTVNVAPGSKVTFDLTADAPGDWAFHCHMLMHMHAGMFNVVTVRPLDGAAS</sequence>
<dbReference type="PANTHER" id="PTHR11709">
    <property type="entry name" value="MULTI-COPPER OXIDASE"/>
    <property type="match status" value="1"/>
</dbReference>
<dbReference type="PANTHER" id="PTHR11709:SF394">
    <property type="entry name" value="FI03373P-RELATED"/>
    <property type="match status" value="1"/>
</dbReference>
<evidence type="ECO:0000256" key="2">
    <source>
        <dbReference type="ARBA" id="ARBA00023002"/>
    </source>
</evidence>
<dbReference type="InterPro" id="IPR045087">
    <property type="entry name" value="Cu-oxidase_fam"/>
</dbReference>
<evidence type="ECO:0000259" key="5">
    <source>
        <dbReference type="Pfam" id="PF07731"/>
    </source>
</evidence>
<dbReference type="Gene3D" id="2.60.40.420">
    <property type="entry name" value="Cupredoxins - blue copper proteins"/>
    <property type="match status" value="3"/>
</dbReference>
<evidence type="ECO:0000259" key="4">
    <source>
        <dbReference type="Pfam" id="PF00394"/>
    </source>
</evidence>
<evidence type="ECO:0000256" key="3">
    <source>
        <dbReference type="ARBA" id="ARBA00023008"/>
    </source>
</evidence>
<dbReference type="PROSITE" id="PS00080">
    <property type="entry name" value="MULTICOPPER_OXIDASE2"/>
    <property type="match status" value="1"/>
</dbReference>
<dbReference type="EMBL" id="JACIJB010000001">
    <property type="protein sequence ID" value="MBB5659937.1"/>
    <property type="molecule type" value="Genomic_DNA"/>
</dbReference>
<dbReference type="CDD" id="cd13848">
    <property type="entry name" value="CuRO_1_CopA"/>
    <property type="match status" value="1"/>
</dbReference>
<dbReference type="InterPro" id="IPR034284">
    <property type="entry name" value="CuRO_1_CopA"/>
</dbReference>
<feature type="domain" description="Plastocyanin-like" evidence="5">
    <location>
        <begin position="473"/>
        <end position="594"/>
    </location>
</feature>
<dbReference type="InterPro" id="IPR011706">
    <property type="entry name" value="Cu-oxidase_C"/>
</dbReference>
<name>A0A7W9A1Y6_9CAUL</name>
<accession>A0A7W9A1Y6</accession>
<evidence type="ECO:0000313" key="8">
    <source>
        <dbReference type="Proteomes" id="UP000548978"/>
    </source>
</evidence>
<reference evidence="7 8" key="1">
    <citation type="submission" date="2020-08" db="EMBL/GenBank/DDBJ databases">
        <title>Genomic Encyclopedia of Type Strains, Phase IV (KMG-IV): sequencing the most valuable type-strain genomes for metagenomic binning, comparative biology and taxonomic classification.</title>
        <authorList>
            <person name="Goeker M."/>
        </authorList>
    </citation>
    <scope>NUCLEOTIDE SEQUENCE [LARGE SCALE GENOMIC DNA]</scope>
    <source>
        <strain evidence="7 8">DSM 24448</strain>
    </source>
</reference>
<dbReference type="PROSITE" id="PS51318">
    <property type="entry name" value="TAT"/>
    <property type="match status" value="1"/>
</dbReference>
<evidence type="ECO:0000256" key="1">
    <source>
        <dbReference type="ARBA" id="ARBA00022723"/>
    </source>
</evidence>
<dbReference type="Pfam" id="PF07731">
    <property type="entry name" value="Cu-oxidase_2"/>
    <property type="match status" value="1"/>
</dbReference>
<dbReference type="CDD" id="cd13896">
    <property type="entry name" value="CuRO_3_CopA"/>
    <property type="match status" value="1"/>
</dbReference>
<keyword evidence="3" id="KW-0186">Copper</keyword>
<dbReference type="Proteomes" id="UP000548978">
    <property type="component" value="Unassembled WGS sequence"/>
</dbReference>
<dbReference type="InterPro" id="IPR033138">
    <property type="entry name" value="Cu_oxidase_CS"/>
</dbReference>
<dbReference type="RefSeq" id="WP_123287365.1">
    <property type="nucleotide sequence ID" value="NZ_JACIJB010000001.1"/>
</dbReference>
<dbReference type="Pfam" id="PF00394">
    <property type="entry name" value="Cu-oxidase"/>
    <property type="match status" value="1"/>
</dbReference>
<keyword evidence="2" id="KW-0560">Oxidoreductase</keyword>
<keyword evidence="8" id="KW-1185">Reference proteome</keyword>
<dbReference type="GO" id="GO:0005507">
    <property type="term" value="F:copper ion binding"/>
    <property type="evidence" value="ECO:0007669"/>
    <property type="project" value="InterPro"/>
</dbReference>